<name>A0A0B7C5S2_9EUPU</name>
<evidence type="ECO:0000256" key="1">
    <source>
        <dbReference type="SAM" id="Phobius"/>
    </source>
</evidence>
<accession>A0A0B7C5S2</accession>
<dbReference type="EMBL" id="HACG01053095">
    <property type="protein sequence ID" value="CEK99966.1"/>
    <property type="molecule type" value="Transcribed_RNA"/>
</dbReference>
<sequence>MKRHRREGRWIYQTTTSTLLVSVVLVFTTMILTVQSSLDDLLDENVPIPEFLPGAVNITVRQG</sequence>
<dbReference type="AlphaFoldDB" id="A0A0B7C5S2"/>
<protein>
    <submittedName>
        <fullName evidence="2">Uncharacterized protein</fullName>
    </submittedName>
</protein>
<keyword evidence="1" id="KW-0812">Transmembrane</keyword>
<keyword evidence="1" id="KW-1133">Transmembrane helix</keyword>
<reference evidence="2" key="1">
    <citation type="submission" date="2014-12" db="EMBL/GenBank/DDBJ databases">
        <title>Insight into the proteome of Arion vulgaris.</title>
        <authorList>
            <person name="Aradska J."/>
            <person name="Bulat T."/>
            <person name="Smidak R."/>
            <person name="Sarate P."/>
            <person name="Gangsoo J."/>
            <person name="Sialana F."/>
            <person name="Bilban M."/>
            <person name="Lubec G."/>
        </authorList>
    </citation>
    <scope>NUCLEOTIDE SEQUENCE</scope>
    <source>
        <tissue evidence="2">Skin</tissue>
    </source>
</reference>
<organism evidence="2">
    <name type="scientific">Arion vulgaris</name>
    <dbReference type="NCBI Taxonomy" id="1028688"/>
    <lineage>
        <taxon>Eukaryota</taxon>
        <taxon>Metazoa</taxon>
        <taxon>Spiralia</taxon>
        <taxon>Lophotrochozoa</taxon>
        <taxon>Mollusca</taxon>
        <taxon>Gastropoda</taxon>
        <taxon>Heterobranchia</taxon>
        <taxon>Euthyneura</taxon>
        <taxon>Panpulmonata</taxon>
        <taxon>Eupulmonata</taxon>
        <taxon>Stylommatophora</taxon>
        <taxon>Helicina</taxon>
        <taxon>Arionoidea</taxon>
        <taxon>Arionidae</taxon>
        <taxon>Arion</taxon>
    </lineage>
</organism>
<keyword evidence="1" id="KW-0472">Membrane</keyword>
<feature type="non-terminal residue" evidence="2">
    <location>
        <position position="63"/>
    </location>
</feature>
<gene>
    <name evidence="2" type="primary">ORF222543</name>
</gene>
<proteinExistence type="predicted"/>
<evidence type="ECO:0000313" key="2">
    <source>
        <dbReference type="EMBL" id="CEK99966.1"/>
    </source>
</evidence>
<feature type="transmembrane region" description="Helical" evidence="1">
    <location>
        <begin position="12"/>
        <end position="34"/>
    </location>
</feature>